<keyword evidence="2" id="KW-1185">Reference proteome</keyword>
<dbReference type="RefSeq" id="WP_089672582.1">
    <property type="nucleotide sequence ID" value="NZ_CP024845.1"/>
</dbReference>
<dbReference type="Proteomes" id="UP000198888">
    <property type="component" value="Unassembled WGS sequence"/>
</dbReference>
<dbReference type="OrthoDB" id="342713at2157"/>
<protein>
    <submittedName>
        <fullName evidence="1">Uncharacterized protein</fullName>
    </submittedName>
</protein>
<dbReference type="AlphaFoldDB" id="A0A1H6US86"/>
<name>A0A1H6US86_9EURY</name>
<accession>A0A2H4PZ37</accession>
<dbReference type="GeneID" id="35001384"/>
<sequence>MGFKRVGVLLVGVGLCLSLFSAVAFGTVSASTEALCEDHEPDYSLAGVDGLSVQYSDGCNEKTVNPLVTGGGLLTVAGLAVGLGGVLQDRSTED</sequence>
<reference evidence="1 2" key="1">
    <citation type="submission" date="2016-10" db="EMBL/GenBank/DDBJ databases">
        <authorList>
            <person name="de Groot N.N."/>
        </authorList>
    </citation>
    <scope>NUCLEOTIDE SEQUENCE [LARGE SCALE GENOMIC DNA]</scope>
    <source>
        <strain evidence="1 2">DSM 22187</strain>
    </source>
</reference>
<evidence type="ECO:0000313" key="2">
    <source>
        <dbReference type="Proteomes" id="UP000198888"/>
    </source>
</evidence>
<dbReference type="KEGG" id="hae:halTADL_0566"/>
<dbReference type="EMBL" id="FNYR01000011">
    <property type="protein sequence ID" value="SEI91140.1"/>
    <property type="molecule type" value="Genomic_DNA"/>
</dbReference>
<proteinExistence type="predicted"/>
<gene>
    <name evidence="1" type="ORF">SAMN05444271_11179</name>
</gene>
<organism evidence="1 2">
    <name type="scientific">Halohasta litchfieldiae</name>
    <dbReference type="NCBI Taxonomy" id="1073996"/>
    <lineage>
        <taxon>Archaea</taxon>
        <taxon>Methanobacteriati</taxon>
        <taxon>Methanobacteriota</taxon>
        <taxon>Stenosarchaea group</taxon>
        <taxon>Halobacteria</taxon>
        <taxon>Halobacteriales</taxon>
        <taxon>Haloferacaceae</taxon>
        <taxon>Halohasta</taxon>
    </lineage>
</organism>
<evidence type="ECO:0000313" key="1">
    <source>
        <dbReference type="EMBL" id="SEI91140.1"/>
    </source>
</evidence>
<accession>A0A1H6US86</accession>